<name>A0A4C1TYC2_EUMVA</name>
<proteinExistence type="predicted"/>
<gene>
    <name evidence="1" type="ORF">EVAR_20450_1</name>
</gene>
<evidence type="ECO:0000313" key="1">
    <source>
        <dbReference type="EMBL" id="GBP18918.1"/>
    </source>
</evidence>
<keyword evidence="2" id="KW-1185">Reference proteome</keyword>
<organism evidence="1 2">
    <name type="scientific">Eumeta variegata</name>
    <name type="common">Bagworm moth</name>
    <name type="synonym">Eumeta japonica</name>
    <dbReference type="NCBI Taxonomy" id="151549"/>
    <lineage>
        <taxon>Eukaryota</taxon>
        <taxon>Metazoa</taxon>
        <taxon>Ecdysozoa</taxon>
        <taxon>Arthropoda</taxon>
        <taxon>Hexapoda</taxon>
        <taxon>Insecta</taxon>
        <taxon>Pterygota</taxon>
        <taxon>Neoptera</taxon>
        <taxon>Endopterygota</taxon>
        <taxon>Lepidoptera</taxon>
        <taxon>Glossata</taxon>
        <taxon>Ditrysia</taxon>
        <taxon>Tineoidea</taxon>
        <taxon>Psychidae</taxon>
        <taxon>Oiketicinae</taxon>
        <taxon>Eumeta</taxon>
    </lineage>
</organism>
<dbReference type="AlphaFoldDB" id="A0A4C1TYC2"/>
<evidence type="ECO:0000313" key="2">
    <source>
        <dbReference type="Proteomes" id="UP000299102"/>
    </source>
</evidence>
<comment type="caution">
    <text evidence="1">The sequence shown here is derived from an EMBL/GenBank/DDBJ whole genome shotgun (WGS) entry which is preliminary data.</text>
</comment>
<reference evidence="1 2" key="1">
    <citation type="journal article" date="2019" name="Commun. Biol.">
        <title>The bagworm genome reveals a unique fibroin gene that provides high tensile strength.</title>
        <authorList>
            <person name="Kono N."/>
            <person name="Nakamura H."/>
            <person name="Ohtoshi R."/>
            <person name="Tomita M."/>
            <person name="Numata K."/>
            <person name="Arakawa K."/>
        </authorList>
    </citation>
    <scope>NUCLEOTIDE SEQUENCE [LARGE SCALE GENOMIC DNA]</scope>
</reference>
<dbReference type="Proteomes" id="UP000299102">
    <property type="component" value="Unassembled WGS sequence"/>
</dbReference>
<accession>A0A4C1TYC2</accession>
<protein>
    <submittedName>
        <fullName evidence="1">Uncharacterized protein</fullName>
    </submittedName>
</protein>
<dbReference type="EMBL" id="BGZK01000102">
    <property type="protein sequence ID" value="GBP18918.1"/>
    <property type="molecule type" value="Genomic_DNA"/>
</dbReference>
<sequence>MHGDAHFLCWRSTAVFGSKHFSSEDFLRTTFLLIGHTRYRFIDCTDLSRRMLPDKCSSPDTRAVSPGAIITLLASKRRYNVRIVYFVTKYLVFCLSHHGYISNTKLSESRIDSSYGRTSGQRLP</sequence>